<dbReference type="Gene3D" id="1.20.900.10">
    <property type="entry name" value="Dbl homology (DH) domain"/>
    <property type="match status" value="2"/>
</dbReference>
<feature type="region of interest" description="Disordered" evidence="1">
    <location>
        <begin position="26"/>
        <end position="105"/>
    </location>
</feature>
<feature type="compositionally biased region" description="Low complexity" evidence="1">
    <location>
        <begin position="225"/>
        <end position="254"/>
    </location>
</feature>
<gene>
    <name evidence="4" type="ORF">OC846_004873</name>
</gene>
<dbReference type="GO" id="GO:0005737">
    <property type="term" value="C:cytoplasm"/>
    <property type="evidence" value="ECO:0007669"/>
    <property type="project" value="TreeGrafter"/>
</dbReference>
<dbReference type="SMART" id="SM00325">
    <property type="entry name" value="RhoGEF"/>
    <property type="match status" value="1"/>
</dbReference>
<dbReference type="Pfam" id="PF00621">
    <property type="entry name" value="RhoGEF"/>
    <property type="match status" value="2"/>
</dbReference>
<dbReference type="PANTHER" id="PTHR12673">
    <property type="entry name" value="FACIOGENITAL DYSPLASIA PROTEIN"/>
    <property type="match status" value="1"/>
</dbReference>
<feature type="region of interest" description="Disordered" evidence="1">
    <location>
        <begin position="686"/>
        <end position="706"/>
    </location>
</feature>
<feature type="domain" description="DH" evidence="3">
    <location>
        <begin position="118"/>
        <end position="422"/>
    </location>
</feature>
<keyword evidence="5" id="KW-1185">Reference proteome</keyword>
<reference evidence="4" key="1">
    <citation type="journal article" date="2023" name="PhytoFront">
        <title>Draft Genome Resources of Seven Strains of Tilletia horrida, Causal Agent of Kernel Smut of Rice.</title>
        <authorList>
            <person name="Khanal S."/>
            <person name="Antony Babu S."/>
            <person name="Zhou X.G."/>
        </authorList>
    </citation>
    <scope>NUCLEOTIDE SEQUENCE</scope>
    <source>
        <strain evidence="4">TX6</strain>
    </source>
</reference>
<feature type="region of interest" description="Disordered" evidence="1">
    <location>
        <begin position="904"/>
        <end position="1029"/>
    </location>
</feature>
<dbReference type="CDD" id="cd00160">
    <property type="entry name" value="RhoGEF"/>
    <property type="match status" value="1"/>
</dbReference>
<dbReference type="SUPFAM" id="SSF50729">
    <property type="entry name" value="PH domain-like"/>
    <property type="match status" value="1"/>
</dbReference>
<protein>
    <recommendedName>
        <fullName evidence="6">DH domain-containing protein</fullName>
    </recommendedName>
</protein>
<feature type="compositionally biased region" description="Basic and acidic residues" evidence="1">
    <location>
        <begin position="686"/>
        <end position="704"/>
    </location>
</feature>
<dbReference type="InterPro" id="IPR000219">
    <property type="entry name" value="DH_dom"/>
</dbReference>
<dbReference type="AlphaFoldDB" id="A0AAN6GMW6"/>
<dbReference type="PANTHER" id="PTHR12673:SF270">
    <property type="entry name" value="FYVE-TYPE DOMAIN-CONTAINING PROTEIN"/>
    <property type="match status" value="1"/>
</dbReference>
<dbReference type="Gene3D" id="2.30.29.30">
    <property type="entry name" value="Pleckstrin-homology domain (PH domain)/Phosphotyrosine-binding domain (PTB)"/>
    <property type="match status" value="1"/>
</dbReference>
<evidence type="ECO:0000313" key="5">
    <source>
        <dbReference type="Proteomes" id="UP001176517"/>
    </source>
</evidence>
<dbReference type="InterPro" id="IPR051092">
    <property type="entry name" value="FYVE_RhoGEF_PH"/>
</dbReference>
<dbReference type="GO" id="GO:0005085">
    <property type="term" value="F:guanyl-nucleotide exchange factor activity"/>
    <property type="evidence" value="ECO:0007669"/>
    <property type="project" value="InterPro"/>
</dbReference>
<dbReference type="SMART" id="SM00233">
    <property type="entry name" value="PH"/>
    <property type="match status" value="1"/>
</dbReference>
<sequence length="1029" mass="107783">MMNRVSMVSVASFESLPEDEALGIQFPQSPTLSDHSASSFVSPKSDMRRFPALPPSPRLRTSFSVAESPPTSPDLPRAIVSASGPQLQHKLARPKSNLKRSSTDPYGMGKEFETLMSKRRFVAMELLDTERAYMQSLKLLDENFLKPIQAASIGQVPSARSKTPCPQLSRKVISEIFSNFTNIYTLNKELLAQLEQRLTKSQEEGRQLSDTITPLNADTPSLGGTSIQRTRSISSTRSGRPISVASADSSGSGSLGVAAGSSDVMLNSGSPASMSPSGSSIMSHQGSSSGGTIITTTGGWSPREDLIGDILVPIAPFLSMYKLFAQNFSNSLARIEAERKRDDSFARFVKAAERAAWAGGPGAAGFGLGFEAHLLTIVQRITRYKMLIADLVKFTPEGHPDRQDLVKSLSIVSQVAHDCDYNIKTHEMVLLMLNLQRSLIGLNEPLVVPGRALLRQGALLKTCRKNIQPREFFLFTDCIMYASPVSGGLESSASAAWQAMVGSSLSSVWGGSTSAAGTLANEWGVPSAAAAASGAAAGKRMSFYSGAVGGMTGGFGAGAAVAAAAASSFGVRTRTNSASAAEQGGGINSSASTNGIVAPLTLSAQPLQFRSKIALQDCTVVSVDTAHLGLSSTIPEGLRFAFELRTPEKSFALYAESQESKEAWMTRIREAKEAHMIARRTLRAEEDSIEAKRERRRSLYRDQKMTSAAAASAARSALRLSMPLGNHSSSNITTVREGEPFPTNGDASNAGSQSPLSLGGALGSGALDSAGAGPRSAGSSTPASATSPLFVQERERPRLNSLQSIASVIPTPSLAALLSPSLGGGIGNASSTSLSGVGAGILGGGGASSSSSSQSLHSGPKPLKVMEEYNAPVWVPDSHADKCADGVEDQQARACTVCFDSVFPPSEDESGSPPDTAVPLPPAESTTDSDDTDADRTTRASQPLPLPSSSTPLFRPRPISVRVDSDATSPASSPATTAQADSSNDEGLSLLPPLQSPKAAAAKGILAESQNGSDPVPTEELQRLELSKQ</sequence>
<dbReference type="EMBL" id="JAPDMZ010000162">
    <property type="protein sequence ID" value="KAK0547424.1"/>
    <property type="molecule type" value="Genomic_DNA"/>
</dbReference>
<evidence type="ECO:0000256" key="1">
    <source>
        <dbReference type="SAM" id="MobiDB-lite"/>
    </source>
</evidence>
<name>A0AAN6GMW6_9BASI</name>
<feature type="compositionally biased region" description="Low complexity" evidence="1">
    <location>
        <begin position="939"/>
        <end position="958"/>
    </location>
</feature>
<proteinExistence type="predicted"/>
<dbReference type="Pfam" id="PF00169">
    <property type="entry name" value="PH"/>
    <property type="match status" value="1"/>
</dbReference>
<comment type="caution">
    <text evidence="4">The sequence shown here is derived from an EMBL/GenBank/DDBJ whole genome shotgun (WGS) entry which is preliminary data.</text>
</comment>
<feature type="compositionally biased region" description="Low complexity" evidence="1">
    <location>
        <begin position="750"/>
        <end position="788"/>
    </location>
</feature>
<feature type="region of interest" description="Disordered" evidence="1">
    <location>
        <begin position="267"/>
        <end position="289"/>
    </location>
</feature>
<dbReference type="SUPFAM" id="SSF48065">
    <property type="entry name" value="DBL homology domain (DH-domain)"/>
    <property type="match status" value="1"/>
</dbReference>
<dbReference type="PROSITE" id="PS50003">
    <property type="entry name" value="PH_DOMAIN"/>
    <property type="match status" value="1"/>
</dbReference>
<feature type="compositionally biased region" description="Low complexity" evidence="1">
    <location>
        <begin position="966"/>
        <end position="982"/>
    </location>
</feature>
<accession>A0AAN6GMW6</accession>
<dbReference type="InterPro" id="IPR001849">
    <property type="entry name" value="PH_domain"/>
</dbReference>
<organism evidence="4 5">
    <name type="scientific">Tilletia horrida</name>
    <dbReference type="NCBI Taxonomy" id="155126"/>
    <lineage>
        <taxon>Eukaryota</taxon>
        <taxon>Fungi</taxon>
        <taxon>Dikarya</taxon>
        <taxon>Basidiomycota</taxon>
        <taxon>Ustilaginomycotina</taxon>
        <taxon>Exobasidiomycetes</taxon>
        <taxon>Tilletiales</taxon>
        <taxon>Tilletiaceae</taxon>
        <taxon>Tilletia</taxon>
    </lineage>
</organism>
<dbReference type="Proteomes" id="UP001176517">
    <property type="component" value="Unassembled WGS sequence"/>
</dbReference>
<evidence type="ECO:0000259" key="2">
    <source>
        <dbReference type="PROSITE" id="PS50003"/>
    </source>
</evidence>
<dbReference type="InterPro" id="IPR035899">
    <property type="entry name" value="DBL_dom_sf"/>
</dbReference>
<feature type="region of interest" description="Disordered" evidence="1">
    <location>
        <begin position="202"/>
        <end position="254"/>
    </location>
</feature>
<dbReference type="PROSITE" id="PS50010">
    <property type="entry name" value="DH_2"/>
    <property type="match status" value="1"/>
</dbReference>
<evidence type="ECO:0000259" key="3">
    <source>
        <dbReference type="PROSITE" id="PS50010"/>
    </source>
</evidence>
<dbReference type="InterPro" id="IPR011993">
    <property type="entry name" value="PH-like_dom_sf"/>
</dbReference>
<feature type="compositionally biased region" description="Basic and acidic residues" evidence="1">
    <location>
        <begin position="1020"/>
        <end position="1029"/>
    </location>
</feature>
<evidence type="ECO:0008006" key="6">
    <source>
        <dbReference type="Google" id="ProtNLM"/>
    </source>
</evidence>
<feature type="compositionally biased region" description="Polar residues" evidence="1">
    <location>
        <begin position="208"/>
        <end position="224"/>
    </location>
</feature>
<feature type="compositionally biased region" description="Polar residues" evidence="1">
    <location>
        <begin position="26"/>
        <end position="42"/>
    </location>
</feature>
<feature type="domain" description="PH" evidence="2">
    <location>
        <begin position="452"/>
        <end position="673"/>
    </location>
</feature>
<feature type="region of interest" description="Disordered" evidence="1">
    <location>
        <begin position="722"/>
        <end position="792"/>
    </location>
</feature>
<evidence type="ECO:0000313" key="4">
    <source>
        <dbReference type="EMBL" id="KAK0547424.1"/>
    </source>
</evidence>